<evidence type="ECO:0000313" key="1">
    <source>
        <dbReference type="Proteomes" id="UP000887581"/>
    </source>
</evidence>
<dbReference type="AlphaFoldDB" id="A0A915Q7K4"/>
<accession>A0A915Q7K4</accession>
<keyword evidence="1" id="KW-1185">Reference proteome</keyword>
<name>A0A915Q7K4_9BILA</name>
<protein>
    <submittedName>
        <fullName evidence="2">Uncharacterized protein</fullName>
    </submittedName>
</protein>
<sequence length="149" mass="17505">MKIPDCCAATVYRTGNAWFNLLFPTRQGVLVHDWNGSEECHWKNLHPSNRYAFTVLSDLPLMNTVENFPITFTHTSLLRNPLRNIGRNRIHAERQSGKKDWKRNQYTTMKFVELEPCEHSGCIAPSDFFRQNQNPTEIQSIERIQLKHY</sequence>
<organism evidence="1 2">
    <name type="scientific">Setaria digitata</name>
    <dbReference type="NCBI Taxonomy" id="48799"/>
    <lineage>
        <taxon>Eukaryota</taxon>
        <taxon>Metazoa</taxon>
        <taxon>Ecdysozoa</taxon>
        <taxon>Nematoda</taxon>
        <taxon>Chromadorea</taxon>
        <taxon>Rhabditida</taxon>
        <taxon>Spirurina</taxon>
        <taxon>Spiruromorpha</taxon>
        <taxon>Filarioidea</taxon>
        <taxon>Setariidae</taxon>
        <taxon>Setaria</taxon>
    </lineage>
</organism>
<evidence type="ECO:0000313" key="2">
    <source>
        <dbReference type="WBParaSite" id="sdigi.contig813.g9812.t1"/>
    </source>
</evidence>
<proteinExistence type="predicted"/>
<reference evidence="2" key="1">
    <citation type="submission" date="2022-11" db="UniProtKB">
        <authorList>
            <consortium name="WormBaseParasite"/>
        </authorList>
    </citation>
    <scope>IDENTIFICATION</scope>
</reference>
<dbReference type="WBParaSite" id="sdigi.contig813.g9812.t1">
    <property type="protein sequence ID" value="sdigi.contig813.g9812.t1"/>
    <property type="gene ID" value="sdigi.contig813.g9812"/>
</dbReference>
<dbReference type="Proteomes" id="UP000887581">
    <property type="component" value="Unplaced"/>
</dbReference>